<reference evidence="4" key="1">
    <citation type="submission" date="2016-10" db="EMBL/GenBank/DDBJ databases">
        <authorList>
            <person name="Varghese N."/>
            <person name="Submissions S."/>
        </authorList>
    </citation>
    <scope>NUCLEOTIDE SEQUENCE [LARGE SCALE GENOMIC DNA]</scope>
    <source>
        <strain evidence="4">DSM 45459</strain>
    </source>
</reference>
<feature type="compositionally biased region" description="Polar residues" evidence="1">
    <location>
        <begin position="571"/>
        <end position="584"/>
    </location>
</feature>
<feature type="compositionally biased region" description="Polar residues" evidence="1">
    <location>
        <begin position="501"/>
        <end position="510"/>
    </location>
</feature>
<feature type="transmembrane region" description="Helical" evidence="2">
    <location>
        <begin position="428"/>
        <end position="447"/>
    </location>
</feature>
<dbReference type="AlphaFoldDB" id="A0A1H1D8S5"/>
<feature type="compositionally biased region" description="Low complexity" evidence="1">
    <location>
        <begin position="556"/>
        <end position="570"/>
    </location>
</feature>
<gene>
    <name evidence="3" type="ORF">SAMN04489718_1961</name>
</gene>
<protein>
    <recommendedName>
        <fullName evidence="5">TrbL/VirB6 plasmid conjugal transfer protein</fullName>
    </recommendedName>
</protein>
<feature type="compositionally biased region" description="Gly residues" evidence="1">
    <location>
        <begin position="512"/>
        <end position="521"/>
    </location>
</feature>
<feature type="transmembrane region" description="Helical" evidence="2">
    <location>
        <begin position="206"/>
        <end position="225"/>
    </location>
</feature>
<feature type="region of interest" description="Disordered" evidence="1">
    <location>
        <begin position="476"/>
        <end position="648"/>
    </location>
</feature>
<evidence type="ECO:0008006" key="5">
    <source>
        <dbReference type="Google" id="ProtNLM"/>
    </source>
</evidence>
<feature type="transmembrane region" description="Helical" evidence="2">
    <location>
        <begin position="360"/>
        <end position="386"/>
    </location>
</feature>
<proteinExistence type="predicted"/>
<evidence type="ECO:0000256" key="2">
    <source>
        <dbReference type="SAM" id="Phobius"/>
    </source>
</evidence>
<evidence type="ECO:0000256" key="1">
    <source>
        <dbReference type="SAM" id="MobiDB-lite"/>
    </source>
</evidence>
<feature type="transmembrane region" description="Helical" evidence="2">
    <location>
        <begin position="174"/>
        <end position="194"/>
    </location>
</feature>
<dbReference type="Proteomes" id="UP000199301">
    <property type="component" value="Unassembled WGS sequence"/>
</dbReference>
<evidence type="ECO:0000313" key="3">
    <source>
        <dbReference type="EMBL" id="SDQ72965.1"/>
    </source>
</evidence>
<sequence>MWVLLISGAVTAWVVLRRRSSRSERTRPSGNRRARRGALVTVAALLGMQALAGAPAYAQPFDCTEPPNPERPGTGMVGAVDPAPIGVGQSGSAYDEYAYAGQVWHTYDLGCGPQGVNNPNAMVDTWIGNQLFNVAKNLVGMTNGLHYSLLSGDLMAPLDEMITTGTVALYDSVFTPWFGVVAVVLAVLLFRYIWQGDLATIGKRTTWALAALWFASATYLTPLVYTHALDDVVITGTSAVQGGFLREVGVDERDALPTLLHNEIVYRGWLRGEFGSPDSPKAEELGMRLLDAQAWSKREVLSGEADGSVEEKKQAFEEVAAQMGGAYGYFQGVDGSRIGAGMLSMLQAFSYTTFQLLAKAAILLAQVLLRVLILAGPLIGLVAMLYHEVLRSVGRIAGAALLNVVLISAMAGLHTLVLNWVFAPTRGFELLTQMLLAALLTIVFLMIGKPLRRMGQMVELSAGAAGGAVPRVPPGFFSRARRGSSGGGSGPQDDFWDQVRASGSGTESAQGPSGGGLGGGRPENEGPTVAATAERTDRSASSSPAGGAGSRTEIPAAGTAGSGSRSGASAIEQQQRPGSRQTAGSLPEGEGRSSRTVDTAPITESFWNERDDDPVVVPSRVGNPNPLRGAEDGSRLPSESETLAGRPVNVVYRPSRGLEVSDE</sequence>
<dbReference type="STRING" id="995062.SAMN04489718_1961"/>
<evidence type="ECO:0000313" key="4">
    <source>
        <dbReference type="Proteomes" id="UP000199301"/>
    </source>
</evidence>
<dbReference type="EMBL" id="FNKO01000002">
    <property type="protein sequence ID" value="SDQ72965.1"/>
    <property type="molecule type" value="Genomic_DNA"/>
</dbReference>
<organism evidence="3 4">
    <name type="scientific">Actinopolyspora saharensis</name>
    <dbReference type="NCBI Taxonomy" id="995062"/>
    <lineage>
        <taxon>Bacteria</taxon>
        <taxon>Bacillati</taxon>
        <taxon>Actinomycetota</taxon>
        <taxon>Actinomycetes</taxon>
        <taxon>Actinopolysporales</taxon>
        <taxon>Actinopolysporaceae</taxon>
        <taxon>Actinopolyspora</taxon>
    </lineage>
</organism>
<feature type="transmembrane region" description="Helical" evidence="2">
    <location>
        <begin position="398"/>
        <end position="422"/>
    </location>
</feature>
<keyword evidence="4" id="KW-1185">Reference proteome</keyword>
<keyword evidence="2" id="KW-1133">Transmembrane helix</keyword>
<keyword evidence="2" id="KW-0812">Transmembrane</keyword>
<keyword evidence="2" id="KW-0472">Membrane</keyword>
<dbReference type="OrthoDB" id="4480700at2"/>
<name>A0A1H1D8S5_9ACTN</name>
<accession>A0A1H1D8S5</accession>